<reference evidence="1 2" key="1">
    <citation type="journal article" date="2021" name="Front. Microbiol.">
        <title>Aerobic Denitrification and Heterotrophic Sulfur Oxidation in the Genus Halomonas Revealed by Six Novel Species Characterizations and Genome-Based Analysis.</title>
        <authorList>
            <person name="Wang L."/>
            <person name="Shao Z."/>
        </authorList>
    </citation>
    <scope>NUCLEOTIDE SEQUENCE [LARGE SCALE GENOMIC DNA]</scope>
    <source>
        <strain evidence="1 2">MCCC 1A05748</strain>
    </source>
</reference>
<keyword evidence="2" id="KW-1185">Reference proteome</keyword>
<dbReference type="Proteomes" id="UP001320154">
    <property type="component" value="Unassembled WGS sequence"/>
</dbReference>
<dbReference type="RefSeq" id="WP_234250555.1">
    <property type="nucleotide sequence ID" value="NZ_JABFTQ010000005.1"/>
</dbReference>
<accession>A0ABS9B508</accession>
<sequence>MKTTIVKTYAGRLTTKRKLSAAQFLKEQQAGSVTKGRFVPPQIGSAGFGHFEVDLVKPRYEVVLD</sequence>
<evidence type="ECO:0000313" key="2">
    <source>
        <dbReference type="Proteomes" id="UP001320154"/>
    </source>
</evidence>
<dbReference type="EMBL" id="JABFTQ010000005">
    <property type="protein sequence ID" value="MCE8047045.1"/>
    <property type="molecule type" value="Genomic_DNA"/>
</dbReference>
<organism evidence="1 2">
    <name type="scientific">Billgrantia desiderata</name>
    <dbReference type="NCBI Taxonomy" id="52021"/>
    <lineage>
        <taxon>Bacteria</taxon>
        <taxon>Pseudomonadati</taxon>
        <taxon>Pseudomonadota</taxon>
        <taxon>Gammaproteobacteria</taxon>
        <taxon>Oceanospirillales</taxon>
        <taxon>Halomonadaceae</taxon>
        <taxon>Billgrantia</taxon>
    </lineage>
</organism>
<evidence type="ECO:0000313" key="1">
    <source>
        <dbReference type="EMBL" id="MCE8047045.1"/>
    </source>
</evidence>
<gene>
    <name evidence="1" type="ORF">HOP60_09920</name>
</gene>
<name>A0ABS9B508_9GAMM</name>
<comment type="caution">
    <text evidence="1">The sequence shown here is derived from an EMBL/GenBank/DDBJ whole genome shotgun (WGS) entry which is preliminary data.</text>
</comment>
<protein>
    <submittedName>
        <fullName evidence="1">Uncharacterized protein</fullName>
    </submittedName>
</protein>
<proteinExistence type="predicted"/>